<evidence type="ECO:0000313" key="4">
    <source>
        <dbReference type="Proteomes" id="UP000336646"/>
    </source>
</evidence>
<dbReference type="RefSeq" id="WP_144317598.1">
    <property type="nucleotide sequence ID" value="NZ_CP038157.1"/>
</dbReference>
<dbReference type="EMBL" id="RXIR01000008">
    <property type="protein sequence ID" value="TVS28967.1"/>
    <property type="molecule type" value="Genomic_DNA"/>
</dbReference>
<comment type="caution">
    <text evidence="3">The sequence shown here is derived from an EMBL/GenBank/DDBJ whole genome shotgun (WGS) entry which is preliminary data.</text>
</comment>
<protein>
    <submittedName>
        <fullName evidence="3">Methyltransferase domain-containing protein</fullName>
    </submittedName>
</protein>
<keyword evidence="1 3" id="KW-0808">Transferase</keyword>
<organism evidence="3 4">
    <name type="scientific">Corynebacterium sanguinis</name>
    <dbReference type="NCBI Taxonomy" id="2594913"/>
    <lineage>
        <taxon>Bacteria</taxon>
        <taxon>Bacillati</taxon>
        <taxon>Actinomycetota</taxon>
        <taxon>Actinomycetes</taxon>
        <taxon>Mycobacteriales</taxon>
        <taxon>Corynebacteriaceae</taxon>
        <taxon>Corynebacterium</taxon>
    </lineage>
</organism>
<evidence type="ECO:0000259" key="2">
    <source>
        <dbReference type="Pfam" id="PF13649"/>
    </source>
</evidence>
<dbReference type="SUPFAM" id="SSF53335">
    <property type="entry name" value="S-adenosyl-L-methionine-dependent methyltransferases"/>
    <property type="match status" value="1"/>
</dbReference>
<dbReference type="GO" id="GO:0008168">
    <property type="term" value="F:methyltransferase activity"/>
    <property type="evidence" value="ECO:0007669"/>
    <property type="project" value="UniProtKB-KW"/>
</dbReference>
<dbReference type="CDD" id="cd02440">
    <property type="entry name" value="AdoMet_MTases"/>
    <property type="match status" value="1"/>
</dbReference>
<evidence type="ECO:0000256" key="1">
    <source>
        <dbReference type="ARBA" id="ARBA00022679"/>
    </source>
</evidence>
<gene>
    <name evidence="3" type="ORF">EKI59_05245</name>
</gene>
<accession>A0A6C1TXF8</accession>
<proteinExistence type="predicted"/>
<dbReference type="GO" id="GO:0032259">
    <property type="term" value="P:methylation"/>
    <property type="evidence" value="ECO:0007669"/>
    <property type="project" value="UniProtKB-KW"/>
</dbReference>
<dbReference type="PANTHER" id="PTHR43861">
    <property type="entry name" value="TRANS-ACONITATE 2-METHYLTRANSFERASE-RELATED"/>
    <property type="match status" value="1"/>
</dbReference>
<reference evidence="3 4" key="1">
    <citation type="submission" date="2018-12" db="EMBL/GenBank/DDBJ databases">
        <title>Corynebacterium sanguinis sp. nov., a clinically-associated and environmental corynebacterium.</title>
        <authorList>
            <person name="Gonzales-Siles L."/>
            <person name="Jaen-Luchoro D."/>
            <person name="Cardew S."/>
            <person name="Inganas E."/>
            <person name="Ohlen M."/>
            <person name="Jensie-Markopolous S."/>
            <person name="Pinyeiro-Iglesias B."/>
            <person name="Molin K."/>
            <person name="Skovbjerg S."/>
            <person name="Svensson-Stadler L."/>
            <person name="Funke G."/>
            <person name="Moore E.R.B."/>
        </authorList>
    </citation>
    <scope>NUCLEOTIDE SEQUENCE [LARGE SCALE GENOMIC DNA]</scope>
    <source>
        <strain evidence="3 4">58734</strain>
    </source>
</reference>
<feature type="domain" description="Methyltransferase" evidence="2">
    <location>
        <begin position="46"/>
        <end position="134"/>
    </location>
</feature>
<dbReference type="AlphaFoldDB" id="A0A6C1TXF8"/>
<dbReference type="InterPro" id="IPR029063">
    <property type="entry name" value="SAM-dependent_MTases_sf"/>
</dbReference>
<dbReference type="InterPro" id="IPR041698">
    <property type="entry name" value="Methyltransf_25"/>
</dbReference>
<name>A0A6C1TXF8_9CORY</name>
<evidence type="ECO:0000313" key="3">
    <source>
        <dbReference type="EMBL" id="TVS28967.1"/>
    </source>
</evidence>
<dbReference type="GeneID" id="300785640"/>
<dbReference type="Gene3D" id="3.40.50.150">
    <property type="entry name" value="Vaccinia Virus protein VP39"/>
    <property type="match status" value="1"/>
</dbReference>
<sequence length="197" mass="21654">MSHLPTLTAYGDRADEYAALLGSIKTTHLTDRKLIAGWAEGVCGEILDVGCGPGHWSAFLHGRGAVIRGIDPVKRFIEIASGLYPDVEYSQGSFSDLEPESADGILAWYSLIHMEEYEVVEALQQCHTALCPEGTLLVGFFEGPQHEKFGHAVCPAFFWPVSQMCLLLDRSGFVVEQTSRRHDSGARPHGAIVARRR</sequence>
<dbReference type="Proteomes" id="UP000336646">
    <property type="component" value="Unassembled WGS sequence"/>
</dbReference>
<keyword evidence="3" id="KW-0489">Methyltransferase</keyword>
<dbReference type="OrthoDB" id="9805171at2"/>
<dbReference type="Pfam" id="PF13649">
    <property type="entry name" value="Methyltransf_25"/>
    <property type="match status" value="1"/>
</dbReference>